<dbReference type="OrthoDB" id="9768080at2"/>
<organism evidence="4">
    <name type="scientific">Thermocrinis ruber</name>
    <dbReference type="NCBI Taxonomy" id="75906"/>
    <lineage>
        <taxon>Bacteria</taxon>
        <taxon>Pseudomonadati</taxon>
        <taxon>Aquificota</taxon>
        <taxon>Aquificia</taxon>
        <taxon>Aquificales</taxon>
        <taxon>Aquificaceae</taxon>
        <taxon>Thermocrinis</taxon>
    </lineage>
</organism>
<reference evidence="3 4" key="1">
    <citation type="submission" date="2013-12" db="EMBL/GenBank/DDBJ databases">
        <authorList>
            <consortium name="DOE Joint Genome Institute"/>
            <person name="Eisen J."/>
            <person name="Huntemann M."/>
            <person name="Han J."/>
            <person name="Chen A."/>
            <person name="Kyrpides N."/>
            <person name="Mavromatis K."/>
            <person name="Markowitz V."/>
            <person name="Palaniappan K."/>
            <person name="Ivanova N."/>
            <person name="Schaumberg A."/>
            <person name="Pati A."/>
            <person name="Liolios K."/>
            <person name="Nordberg H.P."/>
            <person name="Cantor M.N."/>
            <person name="Hua S.X."/>
            <person name="Woyke T."/>
        </authorList>
    </citation>
    <scope>NUCLEOTIDE SEQUENCE [LARGE SCALE GENOMIC DNA]</scope>
    <source>
        <strain evidence="3 4">DSM 23557</strain>
    </source>
</reference>
<keyword evidence="4" id="KW-1185">Reference proteome</keyword>
<dbReference type="eggNOG" id="COG3074">
    <property type="taxonomic scope" value="Bacteria"/>
</dbReference>
<dbReference type="InterPro" id="IPR023614">
    <property type="entry name" value="Porin_dom_sf"/>
</dbReference>
<dbReference type="HOGENOM" id="CLU_041653_0_0_0"/>
<dbReference type="EMBL" id="CP007028">
    <property type="protein sequence ID" value="AHE96175.1"/>
    <property type="molecule type" value="Genomic_DNA"/>
</dbReference>
<dbReference type="Proteomes" id="UP000018914">
    <property type="component" value="Chromosome"/>
</dbReference>
<evidence type="ECO:0000256" key="2">
    <source>
        <dbReference type="SAM" id="SignalP"/>
    </source>
</evidence>
<evidence type="ECO:0000313" key="3">
    <source>
        <dbReference type="EMBL" id="AHE96175.1"/>
    </source>
</evidence>
<sequence length="464" mass="52833">MRKVLLLSAVFSSLVFAQSTEERVRQLEEQIRTLQQEIQRLKEEQKKVEETKQETEVLKEELRKLRLEIAIPQLELKTYSGLGPAASKAMFNPRGVSIGGYGELTFRNNSVDARGGAKSIANVQRIILYLGYAFDEKLKFNSELELEHASTSGSHGTGGGYFKAELAFLDYNFRPEFGVRGGLLLMPVGIVNEVHEPPTFPSAERPFLERRILLSTWEEMGFGVYGTIKNLDYRFYITNGLMLKGGGDYNELEPLKTVRQRGARAVADRIGFTGRVDYTLPYNLKVGFSFWTGDIMSKGGNDSYLIYPSRLRRGTKLGSMTMISPHLWWQYGGWDVRFVGALVNVSNARKITNDLHQSSADRTNKPIPSEQRGYYVQVAYDIFRLFKIDRQELYVFGIYEDFDAHAKVPQGSNKPDGHKLKVYNVGLSYKPHPLVAIKADYARLDYSPNKKDENEYRLTLGFMF</sequence>
<evidence type="ECO:0000256" key="1">
    <source>
        <dbReference type="SAM" id="Coils"/>
    </source>
</evidence>
<evidence type="ECO:0008006" key="5">
    <source>
        <dbReference type="Google" id="ProtNLM"/>
    </source>
</evidence>
<protein>
    <recommendedName>
        <fullName evidence="5">DUF3373 family protein</fullName>
    </recommendedName>
</protein>
<accession>W0DH45</accession>
<dbReference type="STRING" id="75906.THERU_05360"/>
<dbReference type="RefSeq" id="WP_025306224.1">
    <property type="nucleotide sequence ID" value="NZ_CP007028.1"/>
</dbReference>
<name>W0DH45_9AQUI</name>
<feature type="chain" id="PRO_5004786840" description="DUF3373 family protein" evidence="2">
    <location>
        <begin position="18"/>
        <end position="464"/>
    </location>
</feature>
<dbReference type="Gene3D" id="2.40.160.10">
    <property type="entry name" value="Porin"/>
    <property type="match status" value="1"/>
</dbReference>
<feature type="signal peptide" evidence="2">
    <location>
        <begin position="1"/>
        <end position="17"/>
    </location>
</feature>
<feature type="coiled-coil region" evidence="1">
    <location>
        <begin position="17"/>
        <end position="68"/>
    </location>
</feature>
<dbReference type="PATRIC" id="fig|75906.3.peg.1049"/>
<gene>
    <name evidence="3" type="ORF">THERU_05360</name>
</gene>
<keyword evidence="1" id="KW-0175">Coiled coil</keyword>
<dbReference type="AlphaFoldDB" id="W0DH45"/>
<dbReference type="SUPFAM" id="SSF56935">
    <property type="entry name" value="Porins"/>
    <property type="match status" value="1"/>
</dbReference>
<dbReference type="KEGG" id="trd:THERU_05360"/>
<evidence type="ECO:0000313" key="4">
    <source>
        <dbReference type="Proteomes" id="UP000018914"/>
    </source>
</evidence>
<keyword evidence="2" id="KW-0732">Signal</keyword>
<proteinExistence type="predicted"/>